<evidence type="ECO:0000313" key="2">
    <source>
        <dbReference type="EMBL" id="KAF8463548.1"/>
    </source>
</evidence>
<reference evidence="2" key="2">
    <citation type="journal article" date="2020" name="Nat. Commun.">
        <title>Large-scale genome sequencing of mycorrhizal fungi provides insights into the early evolution of symbiotic traits.</title>
        <authorList>
            <person name="Miyauchi S."/>
            <person name="Kiss E."/>
            <person name="Kuo A."/>
            <person name="Drula E."/>
            <person name="Kohler A."/>
            <person name="Sanchez-Garcia M."/>
            <person name="Morin E."/>
            <person name="Andreopoulos B."/>
            <person name="Barry K.W."/>
            <person name="Bonito G."/>
            <person name="Buee M."/>
            <person name="Carver A."/>
            <person name="Chen C."/>
            <person name="Cichocki N."/>
            <person name="Clum A."/>
            <person name="Culley D."/>
            <person name="Crous P.W."/>
            <person name="Fauchery L."/>
            <person name="Girlanda M."/>
            <person name="Hayes R.D."/>
            <person name="Keri Z."/>
            <person name="LaButti K."/>
            <person name="Lipzen A."/>
            <person name="Lombard V."/>
            <person name="Magnuson J."/>
            <person name="Maillard F."/>
            <person name="Murat C."/>
            <person name="Nolan M."/>
            <person name="Ohm R.A."/>
            <person name="Pangilinan J."/>
            <person name="Pereira M.F."/>
            <person name="Perotto S."/>
            <person name="Peter M."/>
            <person name="Pfister S."/>
            <person name="Riley R."/>
            <person name="Sitrit Y."/>
            <person name="Stielow J.B."/>
            <person name="Szollosi G."/>
            <person name="Zifcakova L."/>
            <person name="Stursova M."/>
            <person name="Spatafora J.W."/>
            <person name="Tedersoo L."/>
            <person name="Vaario L.M."/>
            <person name="Yamada A."/>
            <person name="Yan M."/>
            <person name="Wang P."/>
            <person name="Xu J."/>
            <person name="Bruns T."/>
            <person name="Baldrian P."/>
            <person name="Vilgalys R."/>
            <person name="Dunand C."/>
            <person name="Henrissat B."/>
            <person name="Grigoriev I.V."/>
            <person name="Hibbett D."/>
            <person name="Nagy L.G."/>
            <person name="Martin F.M."/>
        </authorList>
    </citation>
    <scope>NUCLEOTIDE SEQUENCE</scope>
    <source>
        <strain evidence="2">Prilba</strain>
    </source>
</reference>
<organism evidence="2 4">
    <name type="scientific">Russula ochroleuca</name>
    <dbReference type="NCBI Taxonomy" id="152965"/>
    <lineage>
        <taxon>Eukaryota</taxon>
        <taxon>Fungi</taxon>
        <taxon>Dikarya</taxon>
        <taxon>Basidiomycota</taxon>
        <taxon>Agaricomycotina</taxon>
        <taxon>Agaricomycetes</taxon>
        <taxon>Russulales</taxon>
        <taxon>Russulaceae</taxon>
        <taxon>Russula</taxon>
    </lineage>
</organism>
<dbReference type="AlphaFoldDB" id="A0A9P5MPC5"/>
<feature type="transmembrane region" description="Helical" evidence="1">
    <location>
        <begin position="164"/>
        <end position="185"/>
    </location>
</feature>
<dbReference type="EMBL" id="WHVB01000039">
    <property type="protein sequence ID" value="KAF8466790.1"/>
    <property type="molecule type" value="Genomic_DNA"/>
</dbReference>
<evidence type="ECO:0000256" key="1">
    <source>
        <dbReference type="SAM" id="Phobius"/>
    </source>
</evidence>
<feature type="transmembrane region" description="Helical" evidence="1">
    <location>
        <begin position="243"/>
        <end position="262"/>
    </location>
</feature>
<evidence type="ECO:0000313" key="4">
    <source>
        <dbReference type="Proteomes" id="UP000759537"/>
    </source>
</evidence>
<accession>A0A9P5MPC5</accession>
<proteinExistence type="predicted"/>
<feature type="transmembrane region" description="Helical" evidence="1">
    <location>
        <begin position="205"/>
        <end position="231"/>
    </location>
</feature>
<reference evidence="2" key="1">
    <citation type="submission" date="2019-10" db="EMBL/GenBank/DDBJ databases">
        <authorList>
            <consortium name="DOE Joint Genome Institute"/>
            <person name="Kuo A."/>
            <person name="Miyauchi S."/>
            <person name="Kiss E."/>
            <person name="Drula E."/>
            <person name="Kohler A."/>
            <person name="Sanchez-Garcia M."/>
            <person name="Andreopoulos B."/>
            <person name="Barry K.W."/>
            <person name="Bonito G."/>
            <person name="Buee M."/>
            <person name="Carver A."/>
            <person name="Chen C."/>
            <person name="Cichocki N."/>
            <person name="Clum A."/>
            <person name="Culley D."/>
            <person name="Crous P.W."/>
            <person name="Fauchery L."/>
            <person name="Girlanda M."/>
            <person name="Hayes R."/>
            <person name="Keri Z."/>
            <person name="LaButti K."/>
            <person name="Lipzen A."/>
            <person name="Lombard V."/>
            <person name="Magnuson J."/>
            <person name="Maillard F."/>
            <person name="Morin E."/>
            <person name="Murat C."/>
            <person name="Nolan M."/>
            <person name="Ohm R."/>
            <person name="Pangilinan J."/>
            <person name="Pereira M."/>
            <person name="Perotto S."/>
            <person name="Peter M."/>
            <person name="Riley R."/>
            <person name="Sitrit Y."/>
            <person name="Stielow B."/>
            <person name="Szollosi G."/>
            <person name="Zifcakova L."/>
            <person name="Stursova M."/>
            <person name="Spatafora J.W."/>
            <person name="Tedersoo L."/>
            <person name="Vaario L.-M."/>
            <person name="Yamada A."/>
            <person name="Yan M."/>
            <person name="Wang P."/>
            <person name="Xu J."/>
            <person name="Bruns T."/>
            <person name="Baldrian P."/>
            <person name="Vilgalys R."/>
            <person name="Henrissat B."/>
            <person name="Grigoriev I.V."/>
            <person name="Hibbett D."/>
            <person name="Nagy L.G."/>
            <person name="Martin F.M."/>
        </authorList>
    </citation>
    <scope>NUCLEOTIDE SEQUENCE</scope>
    <source>
        <strain evidence="2">Prilba</strain>
    </source>
</reference>
<dbReference type="Proteomes" id="UP000759537">
    <property type="component" value="Unassembled WGS sequence"/>
</dbReference>
<comment type="caution">
    <text evidence="2">The sequence shown here is derived from an EMBL/GenBank/DDBJ whole genome shotgun (WGS) entry which is preliminary data.</text>
</comment>
<feature type="transmembrane region" description="Helical" evidence="1">
    <location>
        <begin position="85"/>
        <end position="107"/>
    </location>
</feature>
<keyword evidence="1" id="KW-0812">Transmembrane</keyword>
<keyword evidence="1" id="KW-0472">Membrane</keyword>
<keyword evidence="1" id="KW-1133">Transmembrane helix</keyword>
<dbReference type="OrthoDB" id="3341077at2759"/>
<feature type="transmembrane region" description="Helical" evidence="1">
    <location>
        <begin position="119"/>
        <end position="144"/>
    </location>
</feature>
<feature type="transmembrane region" description="Helical" evidence="1">
    <location>
        <begin position="17"/>
        <end position="35"/>
    </location>
</feature>
<dbReference type="EMBL" id="WHVB01000070">
    <property type="protein sequence ID" value="KAF8463548.1"/>
    <property type="molecule type" value="Genomic_DNA"/>
</dbReference>
<protein>
    <submittedName>
        <fullName evidence="2">Uncharacterized protein</fullName>
    </submittedName>
</protein>
<feature type="transmembrane region" description="Helical" evidence="1">
    <location>
        <begin position="47"/>
        <end position="65"/>
    </location>
</feature>
<evidence type="ECO:0000313" key="3">
    <source>
        <dbReference type="EMBL" id="KAF8466790.1"/>
    </source>
</evidence>
<sequence>MTINDDISALVGFICEAFFYGCYTLLFVIAVYLNPNGPNRWPRVKRPVFILSMFMYLFCSIHFALQFNHFYEALNARGVKGFANVTSTVIAAGIDMTLADFTGELIFIYRCWVLWSENYWVIIVPTLGAISGIVSIAEVVHLVIHTHETSPTLPASVVRWNSVVFIAKVCANLMVTVLIVVRMWYLSPRKRRDFLGANLSTGTGWAAIVIVIESGVLYLVAQIIPLILYAIRHPALGLVSSMSVQIYGIASILIFVRMSYLLNSPPERIHREALSTPPRPVSNKLGSGHCTTTSKGSTVLVTANMSTSDLKWKSGSGDLGSNIDSVDNVTTV</sequence>
<gene>
    <name evidence="3" type="ORF">DFH94DRAFT_817779</name>
    <name evidence="2" type="ORF">DFH94DRAFT_829571</name>
</gene>
<name>A0A9P5MPC5_9AGAM</name>
<keyword evidence="4" id="KW-1185">Reference proteome</keyword>